<dbReference type="InterPro" id="IPR011990">
    <property type="entry name" value="TPR-like_helical_dom_sf"/>
</dbReference>
<dbReference type="InterPro" id="IPR036388">
    <property type="entry name" value="WH-like_DNA-bd_sf"/>
</dbReference>
<gene>
    <name evidence="1" type="ORF">TRIHO_21950</name>
</gene>
<dbReference type="PATRIC" id="fig|1768241.3.peg.2307"/>
<dbReference type="GO" id="GO:0006355">
    <property type="term" value="P:regulation of DNA-templated transcription"/>
    <property type="evidence" value="ECO:0007669"/>
    <property type="project" value="InterPro"/>
</dbReference>
<evidence type="ECO:0000313" key="1">
    <source>
        <dbReference type="EMBL" id="KUP92936.1"/>
    </source>
</evidence>
<sequence>MTETHTFHVNLYGPFEVTASDGTVVHVPSKRGKALIAALATGRKGQRTRDWLQNLLWQGRGKTQASASLRQELRLIRKAFDHPDVVLSEHGMLSLNGALVTSNAACPPKDACAGDFLEGLELPAPFDSWLTEQRDPPDRILAAPNRDDVAGRATSTGTGEPIVFFNRISSDELALSVASEVFQNRIEKGLSDLAPLDIRTAPTDADAASHTLIKSQILEAGQETLLRVVMPGSGAGQHNWSAHWRGKQELLLGCDTEELLQLAYRAQEAAVDALTLSESRKSRINASLLGFRALRNIFSMDQPDLEQANADLQAAYELVPKGVFLAWRAFIQANLIVENTDLDPGYQADLAANLARRALQEEPENAALKAAASHVFLLTGQDFLAAGELARDATALNPANPLAWASRANAEIAAGQIEASVGFSRRALQIGRFSRSRHWWEMQAGVSAALAGNFEEARVHSRMAHSLVPSFRPPLRYLAALEHQRGDGDAMEQLVEKIRDLEPGFEIKDLAEPEYPSGNLRRAGLA</sequence>
<dbReference type="SUPFAM" id="SSF46894">
    <property type="entry name" value="C-terminal effector domain of the bipartite response regulators"/>
    <property type="match status" value="1"/>
</dbReference>
<dbReference type="SUPFAM" id="SSF48452">
    <property type="entry name" value="TPR-like"/>
    <property type="match status" value="1"/>
</dbReference>
<dbReference type="GO" id="GO:0003677">
    <property type="term" value="F:DNA binding"/>
    <property type="evidence" value="ECO:0007669"/>
    <property type="project" value="InterPro"/>
</dbReference>
<organism evidence="1 2">
    <name type="scientific">Tritonibacter horizontis</name>
    <dbReference type="NCBI Taxonomy" id="1768241"/>
    <lineage>
        <taxon>Bacteria</taxon>
        <taxon>Pseudomonadati</taxon>
        <taxon>Pseudomonadota</taxon>
        <taxon>Alphaproteobacteria</taxon>
        <taxon>Rhodobacterales</taxon>
        <taxon>Paracoccaceae</taxon>
        <taxon>Tritonibacter</taxon>
    </lineage>
</organism>
<proteinExistence type="predicted"/>
<dbReference type="Proteomes" id="UP000068382">
    <property type="component" value="Unassembled WGS sequence"/>
</dbReference>
<name>A0A132BXM7_9RHOB</name>
<keyword evidence="2" id="KW-1185">Reference proteome</keyword>
<accession>A0A132BXM7</accession>
<protein>
    <submittedName>
        <fullName evidence="1">Uncharacterized protein</fullName>
    </submittedName>
</protein>
<dbReference type="Gene3D" id="1.25.40.10">
    <property type="entry name" value="Tetratricopeptide repeat domain"/>
    <property type="match status" value="1"/>
</dbReference>
<dbReference type="AlphaFoldDB" id="A0A132BXM7"/>
<dbReference type="Gene3D" id="1.10.10.10">
    <property type="entry name" value="Winged helix-like DNA-binding domain superfamily/Winged helix DNA-binding domain"/>
    <property type="match status" value="1"/>
</dbReference>
<reference evidence="1 2" key="1">
    <citation type="submission" date="2015-12" db="EMBL/GenBank/DDBJ databases">
        <title>Genome sequence of the marine Rhodobacteraceae strain O3.65, Candidatus Tritonibacter horizontis.</title>
        <authorList>
            <person name="Poehlein A."/>
            <person name="Giebel H.A."/>
            <person name="Voget S."/>
            <person name="Brinkhoff T."/>
        </authorList>
    </citation>
    <scope>NUCLEOTIDE SEQUENCE [LARGE SCALE GENOMIC DNA]</scope>
    <source>
        <strain evidence="1 2">O3.65</strain>
    </source>
</reference>
<comment type="caution">
    <text evidence="1">The sequence shown here is derived from an EMBL/GenBank/DDBJ whole genome shotgun (WGS) entry which is preliminary data.</text>
</comment>
<evidence type="ECO:0000313" key="2">
    <source>
        <dbReference type="Proteomes" id="UP000068382"/>
    </source>
</evidence>
<dbReference type="EMBL" id="LPUY01000064">
    <property type="protein sequence ID" value="KUP92936.1"/>
    <property type="molecule type" value="Genomic_DNA"/>
</dbReference>
<dbReference type="InterPro" id="IPR016032">
    <property type="entry name" value="Sig_transdc_resp-reg_C-effctor"/>
</dbReference>
<dbReference type="RefSeq" id="WP_232367770.1">
    <property type="nucleotide sequence ID" value="NZ_LPUY01000064.1"/>
</dbReference>